<comment type="caution">
    <text evidence="1">The sequence shown here is derived from an EMBL/GenBank/DDBJ whole genome shotgun (WGS) entry which is preliminary data.</text>
</comment>
<accession>A0ABQ1P6A1</accession>
<name>A0ABQ1P6A1_9BACI</name>
<dbReference type="Proteomes" id="UP000619534">
    <property type="component" value="Unassembled WGS sequence"/>
</dbReference>
<evidence type="ECO:0000313" key="2">
    <source>
        <dbReference type="Proteomes" id="UP000619534"/>
    </source>
</evidence>
<protein>
    <submittedName>
        <fullName evidence="1">Uncharacterized protein</fullName>
    </submittedName>
</protein>
<sequence length="67" mass="7623">MEANNQLGACQIDIICTFHNNNSNRPMITYTEKSIDFLLYRYTAVKPVPNTNIDKMPVCIMKAVSVK</sequence>
<reference evidence="2" key="1">
    <citation type="journal article" date="2019" name="Int. J. Syst. Evol. Microbiol.">
        <title>The Global Catalogue of Microorganisms (GCM) 10K type strain sequencing project: providing services to taxonomists for standard genome sequencing and annotation.</title>
        <authorList>
            <consortium name="The Broad Institute Genomics Platform"/>
            <consortium name="The Broad Institute Genome Sequencing Center for Infectious Disease"/>
            <person name="Wu L."/>
            <person name="Ma J."/>
        </authorList>
    </citation>
    <scope>NUCLEOTIDE SEQUENCE [LARGE SCALE GENOMIC DNA]</scope>
    <source>
        <strain evidence="2">CCM 7282</strain>
    </source>
</reference>
<dbReference type="EMBL" id="BMCJ01000004">
    <property type="protein sequence ID" value="GGC91962.1"/>
    <property type="molecule type" value="Genomic_DNA"/>
</dbReference>
<proteinExistence type="predicted"/>
<evidence type="ECO:0000313" key="1">
    <source>
        <dbReference type="EMBL" id="GGC91962.1"/>
    </source>
</evidence>
<organism evidence="1 2">
    <name type="scientific">Thalassobacillus devorans</name>
    <dbReference type="NCBI Taxonomy" id="279813"/>
    <lineage>
        <taxon>Bacteria</taxon>
        <taxon>Bacillati</taxon>
        <taxon>Bacillota</taxon>
        <taxon>Bacilli</taxon>
        <taxon>Bacillales</taxon>
        <taxon>Bacillaceae</taxon>
        <taxon>Thalassobacillus</taxon>
    </lineage>
</organism>
<gene>
    <name evidence="1" type="ORF">GCM10007216_23370</name>
</gene>
<keyword evidence="2" id="KW-1185">Reference proteome</keyword>